<keyword evidence="1" id="KW-0812">Transmembrane</keyword>
<dbReference type="Proteomes" id="UP000580250">
    <property type="component" value="Unassembled WGS sequence"/>
</dbReference>
<keyword evidence="1" id="KW-1133">Transmembrane helix</keyword>
<feature type="transmembrane region" description="Helical" evidence="1">
    <location>
        <begin position="34"/>
        <end position="58"/>
    </location>
</feature>
<evidence type="ECO:0000313" key="3">
    <source>
        <dbReference type="Proteomes" id="UP000580250"/>
    </source>
</evidence>
<gene>
    <name evidence="2" type="ORF">MENT_LOCUS12739</name>
</gene>
<name>A0A6V7UIE3_MELEN</name>
<dbReference type="EMBL" id="CAJEWN010000067">
    <property type="protein sequence ID" value="CAD2157665.1"/>
    <property type="molecule type" value="Genomic_DNA"/>
</dbReference>
<evidence type="ECO:0000313" key="2">
    <source>
        <dbReference type="EMBL" id="CAD2157665.1"/>
    </source>
</evidence>
<dbReference type="AlphaFoldDB" id="A0A6V7UIE3"/>
<proteinExistence type="predicted"/>
<evidence type="ECO:0000256" key="1">
    <source>
        <dbReference type="SAM" id="Phobius"/>
    </source>
</evidence>
<keyword evidence="1" id="KW-0472">Membrane</keyword>
<sequence length="61" mass="7264">MFHMGQSLFRKWRRAGMEAFYADPLIGEFSRKTFICFLCFYLTNSIKILLFTLCFCLFDSS</sequence>
<reference evidence="2 3" key="1">
    <citation type="submission" date="2020-08" db="EMBL/GenBank/DDBJ databases">
        <authorList>
            <person name="Koutsovoulos G."/>
            <person name="Danchin GJ E."/>
        </authorList>
    </citation>
    <scope>NUCLEOTIDE SEQUENCE [LARGE SCALE GENOMIC DNA]</scope>
</reference>
<protein>
    <submittedName>
        <fullName evidence="2">Uncharacterized protein</fullName>
    </submittedName>
</protein>
<comment type="caution">
    <text evidence="2">The sequence shown here is derived from an EMBL/GenBank/DDBJ whole genome shotgun (WGS) entry which is preliminary data.</text>
</comment>
<accession>A0A6V7UIE3</accession>
<organism evidence="2 3">
    <name type="scientific">Meloidogyne enterolobii</name>
    <name type="common">Root-knot nematode worm</name>
    <name type="synonym">Meloidogyne mayaguensis</name>
    <dbReference type="NCBI Taxonomy" id="390850"/>
    <lineage>
        <taxon>Eukaryota</taxon>
        <taxon>Metazoa</taxon>
        <taxon>Ecdysozoa</taxon>
        <taxon>Nematoda</taxon>
        <taxon>Chromadorea</taxon>
        <taxon>Rhabditida</taxon>
        <taxon>Tylenchina</taxon>
        <taxon>Tylenchomorpha</taxon>
        <taxon>Tylenchoidea</taxon>
        <taxon>Meloidogynidae</taxon>
        <taxon>Meloidogyninae</taxon>
        <taxon>Meloidogyne</taxon>
    </lineage>
</organism>